<comment type="caution">
    <text evidence="4">Lacks conserved residue(s) required for the propagation of feature annotation.</text>
</comment>
<dbReference type="PIRSF" id="PIRSF006305">
    <property type="entry name" value="Maf"/>
    <property type="match status" value="1"/>
</dbReference>
<dbReference type="GO" id="GO:0036218">
    <property type="term" value="F:dTTP diphosphatase activity"/>
    <property type="evidence" value="ECO:0007669"/>
    <property type="project" value="RHEA"/>
</dbReference>
<dbReference type="InterPro" id="IPR029001">
    <property type="entry name" value="ITPase-like_fam"/>
</dbReference>
<dbReference type="EMBL" id="CP032125">
    <property type="protein sequence ID" value="AXX98469.1"/>
    <property type="molecule type" value="Genomic_DNA"/>
</dbReference>
<reference evidence="5 6" key="1">
    <citation type="submission" date="2018-09" db="EMBL/GenBank/DDBJ databases">
        <title>Profundibacter amoris BAR1 gen. nov., sp. nov., a new member of the Roseobacter clade isolated at Lokis Castle Vent Field on the Arctic Mid-Oceanic Ridge.</title>
        <authorList>
            <person name="Le Moine Bauer S."/>
            <person name="Sjoeberg A.G."/>
            <person name="L'Haridon S."/>
            <person name="Stokke R."/>
            <person name="Roalkvam I."/>
            <person name="Steen I.H."/>
            <person name="Dahle H."/>
        </authorList>
    </citation>
    <scope>NUCLEOTIDE SEQUENCE [LARGE SCALE GENOMIC DNA]</scope>
    <source>
        <strain evidence="5 6">BAR1</strain>
    </source>
</reference>
<dbReference type="SUPFAM" id="SSF52972">
    <property type="entry name" value="ITPase-like"/>
    <property type="match status" value="1"/>
</dbReference>
<keyword evidence="6" id="KW-1185">Reference proteome</keyword>
<feature type="site" description="Important for substrate specificity" evidence="4">
    <location>
        <position position="71"/>
    </location>
</feature>
<dbReference type="InterPro" id="IPR003697">
    <property type="entry name" value="Maf-like"/>
</dbReference>
<keyword evidence="4" id="KW-0963">Cytoplasm</keyword>
<feature type="active site" description="Proton acceptor" evidence="4">
    <location>
        <position position="70"/>
    </location>
</feature>
<dbReference type="GO" id="GO:0009117">
    <property type="term" value="P:nucleotide metabolic process"/>
    <property type="evidence" value="ECO:0007669"/>
    <property type="project" value="UniProtKB-KW"/>
</dbReference>
<comment type="cofactor">
    <cofactor evidence="1 4">
        <name>a divalent metal cation</name>
        <dbReference type="ChEBI" id="CHEBI:60240"/>
    </cofactor>
</comment>
<gene>
    <name evidence="5" type="primary">maf</name>
    <name evidence="5" type="ORF">BAR1_11360</name>
</gene>
<dbReference type="PANTHER" id="PTHR43213">
    <property type="entry name" value="BIFUNCTIONAL DTTP/UTP PYROPHOSPHATASE/METHYLTRANSFERASE PROTEIN-RELATED"/>
    <property type="match status" value="1"/>
</dbReference>
<keyword evidence="2 4" id="KW-0378">Hydrolase</keyword>
<dbReference type="EC" id="3.6.1.9" evidence="4"/>
<dbReference type="PANTHER" id="PTHR43213:SF5">
    <property type="entry name" value="BIFUNCTIONAL DTTP_UTP PYROPHOSPHATASE_METHYLTRANSFERASE PROTEIN-RELATED"/>
    <property type="match status" value="1"/>
</dbReference>
<dbReference type="CDD" id="cd00555">
    <property type="entry name" value="Maf"/>
    <property type="match status" value="1"/>
</dbReference>
<evidence type="ECO:0000256" key="2">
    <source>
        <dbReference type="ARBA" id="ARBA00022801"/>
    </source>
</evidence>
<feature type="site" description="Important for substrate specificity" evidence="4">
    <location>
        <position position="13"/>
    </location>
</feature>
<comment type="function">
    <text evidence="4">Nucleoside triphosphate pyrophosphatase that hydrolyzes dTTP and UTP. May have a dual role in cell division arrest and in preventing the incorporation of modified nucleotides into cellular nucleic acids.</text>
</comment>
<comment type="catalytic activity">
    <reaction evidence="4">
        <text>dTTP + H2O = dTMP + diphosphate + H(+)</text>
        <dbReference type="Rhea" id="RHEA:28534"/>
        <dbReference type="ChEBI" id="CHEBI:15377"/>
        <dbReference type="ChEBI" id="CHEBI:15378"/>
        <dbReference type="ChEBI" id="CHEBI:33019"/>
        <dbReference type="ChEBI" id="CHEBI:37568"/>
        <dbReference type="ChEBI" id="CHEBI:63528"/>
        <dbReference type="EC" id="3.6.1.9"/>
    </reaction>
</comment>
<comment type="catalytic activity">
    <reaction evidence="4">
        <text>UTP + H2O = UMP + diphosphate + H(+)</text>
        <dbReference type="Rhea" id="RHEA:29395"/>
        <dbReference type="ChEBI" id="CHEBI:15377"/>
        <dbReference type="ChEBI" id="CHEBI:15378"/>
        <dbReference type="ChEBI" id="CHEBI:33019"/>
        <dbReference type="ChEBI" id="CHEBI:46398"/>
        <dbReference type="ChEBI" id="CHEBI:57865"/>
        <dbReference type="EC" id="3.6.1.9"/>
    </reaction>
</comment>
<dbReference type="Proteomes" id="UP000261704">
    <property type="component" value="Chromosome"/>
</dbReference>
<comment type="subcellular location">
    <subcellularLocation>
        <location evidence="4">Cytoplasm</location>
    </subcellularLocation>
</comment>
<dbReference type="KEGG" id="pamo:BAR1_11360"/>
<name>A0A347UHZ1_9RHOB</name>
<evidence type="ECO:0000256" key="1">
    <source>
        <dbReference type="ARBA" id="ARBA00001968"/>
    </source>
</evidence>
<keyword evidence="3 4" id="KW-0546">Nucleotide metabolism</keyword>
<feature type="site" description="Important for substrate specificity" evidence="4">
    <location>
        <position position="153"/>
    </location>
</feature>
<dbReference type="HAMAP" id="MF_00528">
    <property type="entry name" value="Maf"/>
    <property type="match status" value="1"/>
</dbReference>
<protein>
    <recommendedName>
        <fullName evidence="4">dTTP/UTP pyrophosphatase</fullName>
        <shortName evidence="4">dTTPase/UTPase</shortName>
        <ecNumber evidence="4">3.6.1.9</ecNumber>
    </recommendedName>
    <alternativeName>
        <fullName evidence="4">Nucleoside triphosphate pyrophosphatase</fullName>
    </alternativeName>
    <alternativeName>
        <fullName evidence="4">Nucleotide pyrophosphatase</fullName>
        <shortName evidence="4">Nucleotide PPase</shortName>
    </alternativeName>
</protein>
<proteinExistence type="inferred from homology"/>
<dbReference type="AlphaFoldDB" id="A0A347UHZ1"/>
<sequence length="194" mass="20935">MSVRLVLGSGSPRRAELLAQIGVVADDVRPPDIDETPQIRELPRPYCARMAREKVLAVSATPDEIVLCADTTVALGRRILGKPADAGQAAEFLLAMAGRRHKVITAVAVKRGDKLWERDVVTTVQMKRLSDEELNAYLASDDWRGKAGGYAIQGPAGAFIPWIRGSFSAVMGLPVAETAQLLQTAGYPLLKGWS</sequence>
<organism evidence="5 6">
    <name type="scientific">Profundibacter amoris</name>
    <dbReference type="NCBI Taxonomy" id="2171755"/>
    <lineage>
        <taxon>Bacteria</taxon>
        <taxon>Pseudomonadati</taxon>
        <taxon>Pseudomonadota</taxon>
        <taxon>Alphaproteobacteria</taxon>
        <taxon>Rhodobacterales</taxon>
        <taxon>Paracoccaceae</taxon>
        <taxon>Profundibacter</taxon>
    </lineage>
</organism>
<evidence type="ECO:0000256" key="3">
    <source>
        <dbReference type="ARBA" id="ARBA00023080"/>
    </source>
</evidence>
<evidence type="ECO:0000313" key="6">
    <source>
        <dbReference type="Proteomes" id="UP000261704"/>
    </source>
</evidence>
<evidence type="ECO:0000256" key="4">
    <source>
        <dbReference type="HAMAP-Rule" id="MF_00528"/>
    </source>
</evidence>
<dbReference type="RefSeq" id="WP_118943125.1">
    <property type="nucleotide sequence ID" value="NZ_CP032125.1"/>
</dbReference>
<dbReference type="Pfam" id="PF02545">
    <property type="entry name" value="Maf"/>
    <property type="match status" value="1"/>
</dbReference>
<dbReference type="Gene3D" id="3.90.950.10">
    <property type="match status" value="1"/>
</dbReference>
<dbReference type="NCBIfam" id="TIGR00172">
    <property type="entry name" value="maf"/>
    <property type="match status" value="1"/>
</dbReference>
<comment type="similarity">
    <text evidence="4">Belongs to the Maf family. YhdE subfamily.</text>
</comment>
<evidence type="ECO:0000313" key="5">
    <source>
        <dbReference type="EMBL" id="AXX98469.1"/>
    </source>
</evidence>
<accession>A0A347UHZ1</accession>
<dbReference type="OrthoDB" id="9807767at2"/>
<dbReference type="GO" id="GO:0036221">
    <property type="term" value="F:UTP diphosphatase activity"/>
    <property type="evidence" value="ECO:0007669"/>
    <property type="project" value="RHEA"/>
</dbReference>
<dbReference type="GO" id="GO:0005737">
    <property type="term" value="C:cytoplasm"/>
    <property type="evidence" value="ECO:0007669"/>
    <property type="project" value="UniProtKB-SubCell"/>
</dbReference>